<feature type="chain" id="PRO_5004983720" evidence="1">
    <location>
        <begin position="21"/>
        <end position="45"/>
    </location>
</feature>
<protein>
    <submittedName>
        <fullName evidence="2">Uncharacterized protein</fullName>
    </submittedName>
</protein>
<keyword evidence="1" id="KW-0732">Signal</keyword>
<feature type="signal peptide" evidence="1">
    <location>
        <begin position="1"/>
        <end position="20"/>
    </location>
</feature>
<name>X8CKF7_MYCXE</name>
<accession>X8CKF7</accession>
<sequence length="45" mass="4676">MRHPMLLLSPCATMLPTAVASVVANSNDHGKCAFSTRCGSALTSK</sequence>
<evidence type="ECO:0000256" key="1">
    <source>
        <dbReference type="SAM" id="SignalP"/>
    </source>
</evidence>
<comment type="caution">
    <text evidence="2">The sequence shown here is derived from an EMBL/GenBank/DDBJ whole genome shotgun (WGS) entry which is preliminary data.</text>
</comment>
<dbReference type="PATRIC" id="fig|1299334.3.peg.2988"/>
<evidence type="ECO:0000313" key="2">
    <source>
        <dbReference type="EMBL" id="EUA56852.1"/>
    </source>
</evidence>
<reference evidence="2" key="1">
    <citation type="submission" date="2014-01" db="EMBL/GenBank/DDBJ databases">
        <authorList>
            <person name="Brown-Elliot B."/>
            <person name="Wallace R."/>
            <person name="Lenaerts A."/>
            <person name="Ordway D."/>
            <person name="DeGroote M.A."/>
            <person name="Parker T."/>
            <person name="Sizemore C."/>
            <person name="Tallon L.J."/>
            <person name="Sadzewicz L.K."/>
            <person name="Sengamalay N."/>
            <person name="Fraser C.M."/>
            <person name="Hine E."/>
            <person name="Shefchek K.A."/>
            <person name="Das S.P."/>
            <person name="Tettelin H."/>
        </authorList>
    </citation>
    <scope>NUCLEOTIDE SEQUENCE [LARGE SCALE GENOMIC DNA]</scope>
    <source>
        <strain evidence="2">4042</strain>
    </source>
</reference>
<dbReference type="EMBL" id="JAOB01000029">
    <property type="protein sequence ID" value="EUA56852.1"/>
    <property type="molecule type" value="Genomic_DNA"/>
</dbReference>
<organism evidence="2">
    <name type="scientific">Mycobacterium xenopi 4042</name>
    <dbReference type="NCBI Taxonomy" id="1299334"/>
    <lineage>
        <taxon>Bacteria</taxon>
        <taxon>Bacillati</taxon>
        <taxon>Actinomycetota</taxon>
        <taxon>Actinomycetes</taxon>
        <taxon>Mycobacteriales</taxon>
        <taxon>Mycobacteriaceae</taxon>
        <taxon>Mycobacterium</taxon>
    </lineage>
</organism>
<gene>
    <name evidence="2" type="ORF">I553_8906</name>
</gene>
<proteinExistence type="predicted"/>
<dbReference type="AlphaFoldDB" id="X8CKF7"/>